<evidence type="ECO:0000313" key="4">
    <source>
        <dbReference type="Proteomes" id="UP000434925"/>
    </source>
</evidence>
<evidence type="ECO:0000313" key="1">
    <source>
        <dbReference type="EMBL" id="KAB0500903.1"/>
    </source>
</evidence>
<dbReference type="Gene3D" id="1.10.600.10">
    <property type="entry name" value="Farnesyl Diphosphate Synthase"/>
    <property type="match status" value="1"/>
</dbReference>
<dbReference type="Proteomes" id="UP000434925">
    <property type="component" value="Unassembled WGS sequence"/>
</dbReference>
<accession>A0A0J6H5G3</accession>
<evidence type="ECO:0000313" key="3">
    <source>
        <dbReference type="Proteomes" id="UP000182814"/>
    </source>
</evidence>
<evidence type="ECO:0000313" key="2">
    <source>
        <dbReference type="EMBL" id="SDT01394.1"/>
    </source>
</evidence>
<dbReference type="Pfam" id="PF19086">
    <property type="entry name" value="Terpene_syn_C_2"/>
    <property type="match status" value="1"/>
</dbReference>
<dbReference type="AlphaFoldDB" id="A0A0J6H5G3"/>
<dbReference type="InterPro" id="IPR008949">
    <property type="entry name" value="Isoprenoid_synthase_dom_sf"/>
</dbReference>
<reference evidence="2" key="2">
    <citation type="submission" date="2016-10" db="EMBL/GenBank/DDBJ databases">
        <authorList>
            <person name="de Groot N.N."/>
        </authorList>
    </citation>
    <scope>NUCLEOTIDE SEQUENCE [LARGE SCALE GENOMIC DNA]</scope>
    <source>
        <strain evidence="2">BS3782</strain>
    </source>
</reference>
<dbReference type="EMBL" id="LT629746">
    <property type="protein sequence ID" value="SDT01394.1"/>
    <property type="molecule type" value="Genomic_DNA"/>
</dbReference>
<sequence length="362" mass="41465">MTTLTLPNINCPLPYRIYPESEKLEEGTISWMDKWHLYSDKKHRQRLSRIGCGRLGALMYPYAANAEVAQIMSDYILWAFSFDDEYCDEGSMSKKPALSITAMLQMQRSIESPEVPAYPENNFAMALRDIRLRLDKYTTPLHTSRFVNTQRGYFMVEVGKLVNPQPTMSDCALLRLSSGGGMVFPTLGHISTLVNISQLKMEDRRLCALTEMAAMMIVWESDFFSYAKELAREPEDRQHNIVSLIQQRTGITHEQALAKAFSLRDNTAGLYMRLRESVLAEASPEVEAYIQSLDCYWRGGLEWISKNPRYRYLNGIDGQAAYQGGTLTETFPDNCREIVDISSISWWWRYDPAYSDPISQAT</sequence>
<reference evidence="1 4" key="3">
    <citation type="submission" date="2019-09" db="EMBL/GenBank/DDBJ databases">
        <title>Draft genome sequences of 48 bacterial type strains from the CCUG.</title>
        <authorList>
            <person name="Tunovic T."/>
            <person name="Pineiro-Iglesias B."/>
            <person name="Unosson C."/>
            <person name="Inganas E."/>
            <person name="Ohlen M."/>
            <person name="Cardew S."/>
            <person name="Jensie-Markopoulos S."/>
            <person name="Salva-Serra F."/>
            <person name="Jaen-Luchoro D."/>
            <person name="Karlsson R."/>
            <person name="Svensson-Stadler L."/>
            <person name="Chun J."/>
            <person name="Moore E."/>
        </authorList>
    </citation>
    <scope>NUCLEOTIDE SEQUENCE [LARGE SCALE GENOMIC DNA]</scope>
    <source>
        <strain evidence="1 4">CCUG 51522</strain>
    </source>
</reference>
<gene>
    <name evidence="1" type="ORF">F7R14_22945</name>
    <name evidence="2" type="ORF">SAMN04490191_2924</name>
</gene>
<dbReference type="PATRIC" id="fig|163011.3.peg.5838"/>
<dbReference type="SUPFAM" id="SSF48576">
    <property type="entry name" value="Terpenoid synthases"/>
    <property type="match status" value="1"/>
</dbReference>
<organism evidence="2 3">
    <name type="scientific">Pseudomonas lini</name>
    <dbReference type="NCBI Taxonomy" id="163011"/>
    <lineage>
        <taxon>Bacteria</taxon>
        <taxon>Pseudomonadati</taxon>
        <taxon>Pseudomonadota</taxon>
        <taxon>Gammaproteobacteria</taxon>
        <taxon>Pseudomonadales</taxon>
        <taxon>Pseudomonadaceae</taxon>
        <taxon>Pseudomonas</taxon>
    </lineage>
</organism>
<reference evidence="3" key="1">
    <citation type="submission" date="2016-10" db="EMBL/GenBank/DDBJ databases">
        <authorList>
            <person name="Varghese N."/>
            <person name="Submissions S."/>
        </authorList>
    </citation>
    <scope>NUCLEOTIDE SEQUENCE [LARGE SCALE GENOMIC DNA]</scope>
    <source>
        <strain evidence="3">BS3782</strain>
    </source>
</reference>
<proteinExistence type="predicted"/>
<dbReference type="Proteomes" id="UP000182814">
    <property type="component" value="Chromosome I"/>
</dbReference>
<name>A0A0J6H5G3_9PSED</name>
<protein>
    <submittedName>
        <fullName evidence="1">Terpene synthase</fullName>
    </submittedName>
</protein>
<keyword evidence="3" id="KW-1185">Reference proteome</keyword>
<dbReference type="RefSeq" id="WP_048396716.1">
    <property type="nucleotide sequence ID" value="NZ_JYLB01000009.1"/>
</dbReference>
<dbReference type="EMBL" id="VZPO01000010">
    <property type="protein sequence ID" value="KAB0500903.1"/>
    <property type="molecule type" value="Genomic_DNA"/>
</dbReference>